<dbReference type="PANTHER" id="PTHR30118">
    <property type="entry name" value="HTH-TYPE TRANSCRIPTIONAL REGULATOR LEUO-RELATED"/>
    <property type="match status" value="1"/>
</dbReference>
<dbReference type="PROSITE" id="PS50931">
    <property type="entry name" value="HTH_LYSR"/>
    <property type="match status" value="1"/>
</dbReference>
<gene>
    <name evidence="6" type="ORF">SAMIE_1004990</name>
</gene>
<dbReference type="GO" id="GO:0003677">
    <property type="term" value="F:DNA binding"/>
    <property type="evidence" value="ECO:0007669"/>
    <property type="project" value="UniProtKB-KW"/>
</dbReference>
<evidence type="ECO:0000256" key="4">
    <source>
        <dbReference type="ARBA" id="ARBA00023163"/>
    </source>
</evidence>
<organism evidence="6 7">
    <name type="scientific">Sphingobium amiense</name>
    <dbReference type="NCBI Taxonomy" id="135719"/>
    <lineage>
        <taxon>Bacteria</taxon>
        <taxon>Pseudomonadati</taxon>
        <taxon>Pseudomonadota</taxon>
        <taxon>Alphaproteobacteria</taxon>
        <taxon>Sphingomonadales</taxon>
        <taxon>Sphingomonadaceae</taxon>
        <taxon>Sphingobium</taxon>
    </lineage>
</organism>
<protein>
    <submittedName>
        <fullName evidence="6">LysR family transcriptional regulator</fullName>
    </submittedName>
</protein>
<keyword evidence="3" id="KW-0238">DNA-binding</keyword>
<dbReference type="InterPro" id="IPR005119">
    <property type="entry name" value="LysR_subst-bd"/>
</dbReference>
<dbReference type="PANTHER" id="PTHR30118:SF15">
    <property type="entry name" value="TRANSCRIPTIONAL REGULATORY PROTEIN"/>
    <property type="match status" value="1"/>
</dbReference>
<dbReference type="InterPro" id="IPR036388">
    <property type="entry name" value="WH-like_DNA-bd_sf"/>
</dbReference>
<dbReference type="SUPFAM" id="SSF46785">
    <property type="entry name" value="Winged helix' DNA-binding domain"/>
    <property type="match status" value="1"/>
</dbReference>
<keyword evidence="4" id="KW-0804">Transcription</keyword>
<dbReference type="Gene3D" id="1.10.10.10">
    <property type="entry name" value="Winged helix-like DNA-binding domain superfamily/Winged helix DNA-binding domain"/>
    <property type="match status" value="1"/>
</dbReference>
<evidence type="ECO:0000259" key="5">
    <source>
        <dbReference type="PROSITE" id="PS50931"/>
    </source>
</evidence>
<dbReference type="InterPro" id="IPR050389">
    <property type="entry name" value="LysR-type_TF"/>
</dbReference>
<dbReference type="SUPFAM" id="SSF53850">
    <property type="entry name" value="Periplasmic binding protein-like II"/>
    <property type="match status" value="1"/>
</dbReference>
<name>A0A494W1C7_9SPHN</name>
<keyword evidence="2" id="KW-0805">Transcription regulation</keyword>
<dbReference type="EMBL" id="AP018664">
    <property type="protein sequence ID" value="BBD96998.1"/>
    <property type="molecule type" value="Genomic_DNA"/>
</dbReference>
<accession>A0A494W1C7</accession>
<evidence type="ECO:0000256" key="1">
    <source>
        <dbReference type="ARBA" id="ARBA00009437"/>
    </source>
</evidence>
<dbReference type="Proteomes" id="UP000279959">
    <property type="component" value="Chromosome"/>
</dbReference>
<evidence type="ECO:0000256" key="3">
    <source>
        <dbReference type="ARBA" id="ARBA00023125"/>
    </source>
</evidence>
<dbReference type="InterPro" id="IPR000847">
    <property type="entry name" value="LysR_HTH_N"/>
</dbReference>
<dbReference type="Gene3D" id="3.40.190.10">
    <property type="entry name" value="Periplasmic binding protein-like II"/>
    <property type="match status" value="2"/>
</dbReference>
<keyword evidence="7" id="KW-1185">Reference proteome</keyword>
<dbReference type="KEGG" id="sami:SAMIE_1004990"/>
<proteinExistence type="inferred from homology"/>
<reference evidence="6 7" key="1">
    <citation type="submission" date="2018-05" db="EMBL/GenBank/DDBJ databases">
        <title>Complete Genome Sequence of the Nonylphenol-Degrading Bacterium Sphingobium amiense DSM 16289T.</title>
        <authorList>
            <person name="Ootsuka M."/>
            <person name="Nishizawa T."/>
            <person name="Ohta H."/>
        </authorList>
    </citation>
    <scope>NUCLEOTIDE SEQUENCE [LARGE SCALE GENOMIC DNA]</scope>
    <source>
        <strain evidence="6 7">DSM 16289</strain>
    </source>
</reference>
<feature type="domain" description="HTH lysR-type" evidence="5">
    <location>
        <begin position="6"/>
        <end position="63"/>
    </location>
</feature>
<evidence type="ECO:0000313" key="7">
    <source>
        <dbReference type="Proteomes" id="UP000279959"/>
    </source>
</evidence>
<evidence type="ECO:0000313" key="6">
    <source>
        <dbReference type="EMBL" id="BBD96998.1"/>
    </source>
</evidence>
<dbReference type="Pfam" id="PF03466">
    <property type="entry name" value="LysR_substrate"/>
    <property type="match status" value="1"/>
</dbReference>
<evidence type="ECO:0000256" key="2">
    <source>
        <dbReference type="ARBA" id="ARBA00023015"/>
    </source>
</evidence>
<sequence>MDGKKLDLNLLLALEALLAERNVTRAARRLNLSQPALSAQLTRLRDIFGDQLMIPTSRGVNPTAMALELQAPLREALDQARAVVSRAQAFDPASAEITFTIAASDYMQVAVLLPFLVKLNTNAPGLRLMVRILDIPSVASELERGVIDIAFVQPIDAEGPGLRSTTVLRDRYIGIIRRGSLGADGMSIDRFLDARHIIVSLNWDGFAGPTDIALAAIGLKRNVAFAVSSFVFLIESVSRCDLIALVPQRLTTRYVDRIDTFEPPVAVPGIELKMLWHDRTHDHPGYQWLRSEFEAFCARH</sequence>
<dbReference type="AlphaFoldDB" id="A0A494W1C7"/>
<dbReference type="InterPro" id="IPR036390">
    <property type="entry name" value="WH_DNA-bd_sf"/>
</dbReference>
<dbReference type="GO" id="GO:0003700">
    <property type="term" value="F:DNA-binding transcription factor activity"/>
    <property type="evidence" value="ECO:0007669"/>
    <property type="project" value="InterPro"/>
</dbReference>
<dbReference type="PRINTS" id="PR00039">
    <property type="entry name" value="HTHLYSR"/>
</dbReference>
<comment type="similarity">
    <text evidence="1">Belongs to the LysR transcriptional regulatory family.</text>
</comment>
<dbReference type="Pfam" id="PF00126">
    <property type="entry name" value="HTH_1"/>
    <property type="match status" value="1"/>
</dbReference>
<dbReference type="RefSeq" id="WP_066697808.1">
    <property type="nucleotide sequence ID" value="NZ_AP018664.1"/>
</dbReference>